<dbReference type="EMBL" id="CP046056">
    <property type="protein sequence ID" value="QQD23101.1"/>
    <property type="molecule type" value="Genomic_DNA"/>
</dbReference>
<comment type="function">
    <text evidence="1">Required for ubiquinone (coenzyme Q) biosynthesis. Binds hydrophobic ubiquinone biosynthetic intermediates via its SCP2 domain and is essential for the stability of the Ubi complex. May constitute a docking platform where Ubi enzymes assemble and access their SCP2-bound polyprenyl substrates.</text>
</comment>
<reference evidence="3 4" key="1">
    <citation type="submission" date="2019-11" db="EMBL/GenBank/DDBJ databases">
        <title>Venatorbacter sp. nov. a predator of Campylobacter and other Gram-negative bacteria.</title>
        <authorList>
            <person name="Saeedi A."/>
            <person name="Cummings N.J."/>
            <person name="Connerton I.F."/>
            <person name="Connerton P.L."/>
        </authorList>
    </citation>
    <scope>NUCLEOTIDE SEQUENCE [LARGE SCALE GENOMIC DNA]</scope>
    <source>
        <strain evidence="3">XL5</strain>
    </source>
</reference>
<keyword evidence="1" id="KW-0963">Cytoplasm</keyword>
<feature type="domain" description="SCP2" evidence="2">
    <location>
        <begin position="21"/>
        <end position="115"/>
    </location>
</feature>
<name>A0A9X7YMX0_9GAMM</name>
<comment type="similarity">
    <text evidence="1">Belongs to the UbiJ family.</text>
</comment>
<comment type="pathway">
    <text evidence="1">Cofactor biosynthesis; ubiquinone biosynthesis.</text>
</comment>
<dbReference type="AlphaFoldDB" id="A0A9X7YMX0"/>
<dbReference type="HAMAP" id="MF_02215">
    <property type="entry name" value="UbiJ"/>
    <property type="match status" value="1"/>
</dbReference>
<sequence>MLQHLPAELLQAACIPAELAINHVLQYDPAAQQQLRPLQGRLLALQVGQQALFVRILDGSIGLSFRNDAEADATLSGSLTDFLALAAAQDKANTLINSAIDMSGDSEFAIGLTRIAQQLDIDWEALLSPLTGGLLAHRLGKGLRGLLRWGQTTAPVYRTAVKEYLEDEAQLVTPAPLLAQFADEVDQLKLDTDRLAARLDRLQQAPAQPKE</sequence>
<dbReference type="Pfam" id="PF02036">
    <property type="entry name" value="SCP2"/>
    <property type="match status" value="1"/>
</dbReference>
<dbReference type="InterPro" id="IPR003033">
    <property type="entry name" value="SCP2_sterol-bd_dom"/>
</dbReference>
<dbReference type="GO" id="GO:0006744">
    <property type="term" value="P:ubiquinone biosynthetic process"/>
    <property type="evidence" value="ECO:0007669"/>
    <property type="project" value="UniProtKB-UniRule"/>
</dbReference>
<dbReference type="InterPro" id="IPR038989">
    <property type="entry name" value="UbiJ"/>
</dbReference>
<protein>
    <recommendedName>
        <fullName evidence="1">Ubiquinone biosynthesis accessory factor UbiJ</fullName>
    </recommendedName>
</protein>
<proteinExistence type="inferred from homology"/>
<dbReference type="PANTHER" id="PTHR38693">
    <property type="entry name" value="UBIQUINONE BIOSYNTHESIS PROTEIN UBIJ"/>
    <property type="match status" value="1"/>
</dbReference>
<keyword evidence="4" id="KW-1185">Reference proteome</keyword>
<evidence type="ECO:0000313" key="3">
    <source>
        <dbReference type="EMBL" id="QQD23101.1"/>
    </source>
</evidence>
<evidence type="ECO:0000259" key="2">
    <source>
        <dbReference type="Pfam" id="PF02036"/>
    </source>
</evidence>
<evidence type="ECO:0000256" key="1">
    <source>
        <dbReference type="HAMAP-Rule" id="MF_02215"/>
    </source>
</evidence>
<dbReference type="RefSeq" id="WP_228345615.1">
    <property type="nucleotide sequence ID" value="NZ_CP046056.1"/>
</dbReference>
<keyword evidence="1" id="KW-0831">Ubiquinone biosynthesis</keyword>
<dbReference type="KEGG" id="vcw:GJQ55_00815"/>
<evidence type="ECO:0000313" key="4">
    <source>
        <dbReference type="Proteomes" id="UP000596074"/>
    </source>
</evidence>
<comment type="subcellular location">
    <subcellularLocation>
        <location evidence="1">Cytoplasm</location>
    </subcellularLocation>
</comment>
<gene>
    <name evidence="1" type="primary">ubiJ</name>
    <name evidence="3" type="ORF">GJQ55_00815</name>
</gene>
<organism evidence="3 4">
    <name type="scientific">Venatoribacter cucullus</name>
    <dbReference type="NCBI Taxonomy" id="2661630"/>
    <lineage>
        <taxon>Bacteria</taxon>
        <taxon>Pseudomonadati</taxon>
        <taxon>Pseudomonadota</taxon>
        <taxon>Gammaproteobacteria</taxon>
        <taxon>Oceanospirillales</taxon>
        <taxon>Oceanospirillaceae</taxon>
        <taxon>Venatoribacter</taxon>
    </lineage>
</organism>
<dbReference type="PANTHER" id="PTHR38693:SF1">
    <property type="entry name" value="UBIQUINONE BIOSYNTHESIS ACCESSORY FACTOR UBIJ"/>
    <property type="match status" value="1"/>
</dbReference>
<dbReference type="Proteomes" id="UP000596074">
    <property type="component" value="Chromosome"/>
</dbReference>
<accession>A0A9X7YMX0</accession>
<dbReference type="GO" id="GO:0005737">
    <property type="term" value="C:cytoplasm"/>
    <property type="evidence" value="ECO:0007669"/>
    <property type="project" value="UniProtKB-SubCell"/>
</dbReference>